<dbReference type="InterPro" id="IPR036942">
    <property type="entry name" value="Beta-barrel_TonB_sf"/>
</dbReference>
<dbReference type="InterPro" id="IPR041700">
    <property type="entry name" value="OMP_b-brl_3"/>
</dbReference>
<accession>A0A4R5DUF8</accession>
<keyword evidence="4 8" id="KW-0812">Transmembrane</keyword>
<dbReference type="GO" id="GO:0015344">
    <property type="term" value="F:siderophore uptake transmembrane transporter activity"/>
    <property type="evidence" value="ECO:0007669"/>
    <property type="project" value="TreeGrafter"/>
</dbReference>
<protein>
    <submittedName>
        <fullName evidence="12">SusC/RagA family TonB-linked outer membrane protein</fullName>
    </submittedName>
</protein>
<dbReference type="InterPro" id="IPR023996">
    <property type="entry name" value="TonB-dep_OMP_SusC/RagA"/>
</dbReference>
<evidence type="ECO:0000256" key="6">
    <source>
        <dbReference type="ARBA" id="ARBA00023136"/>
    </source>
</evidence>
<proteinExistence type="inferred from homology"/>
<keyword evidence="6 8" id="KW-0472">Membrane</keyword>
<dbReference type="InterPro" id="IPR023997">
    <property type="entry name" value="TonB-dep_OMP_SusC/RagA_CS"/>
</dbReference>
<keyword evidence="3 8" id="KW-1134">Transmembrane beta strand</keyword>
<dbReference type="PANTHER" id="PTHR30069:SF29">
    <property type="entry name" value="HEMOGLOBIN AND HEMOGLOBIN-HAPTOGLOBIN-BINDING PROTEIN 1-RELATED"/>
    <property type="match status" value="1"/>
</dbReference>
<feature type="domain" description="Outer membrane protein beta-barrel" evidence="11">
    <location>
        <begin position="709"/>
        <end position="847"/>
    </location>
</feature>
<evidence type="ECO:0000256" key="2">
    <source>
        <dbReference type="ARBA" id="ARBA00022448"/>
    </source>
</evidence>
<evidence type="ECO:0000256" key="9">
    <source>
        <dbReference type="SAM" id="SignalP"/>
    </source>
</evidence>
<name>A0A4R5DUF8_9BACT</name>
<feature type="chain" id="PRO_5020533293" evidence="9">
    <location>
        <begin position="20"/>
        <end position="1060"/>
    </location>
</feature>
<comment type="similarity">
    <text evidence="8">Belongs to the TonB-dependent receptor family.</text>
</comment>
<dbReference type="NCBIfam" id="TIGR04056">
    <property type="entry name" value="OMP_RagA_SusC"/>
    <property type="match status" value="1"/>
</dbReference>
<dbReference type="GO" id="GO:0009279">
    <property type="term" value="C:cell outer membrane"/>
    <property type="evidence" value="ECO:0007669"/>
    <property type="project" value="UniProtKB-SubCell"/>
</dbReference>
<dbReference type="PROSITE" id="PS52016">
    <property type="entry name" value="TONB_DEPENDENT_REC_3"/>
    <property type="match status" value="1"/>
</dbReference>
<keyword evidence="5 9" id="KW-0732">Signal</keyword>
<evidence type="ECO:0000256" key="3">
    <source>
        <dbReference type="ARBA" id="ARBA00022452"/>
    </source>
</evidence>
<sequence length="1060" mass="114914">MKKHFLLILSLLLMQNVLAQTKTISGKVLEKGNETGIPGVTIKVEGTNTGTQTDIQGIFQIQVPENGVIVASFIGYETQRIQLDSRSQYEIQMQVSSTTLSEVVVTALGISREKRSLGYSSQQLDGDNLTTASTGNVTSALSGKVSGVQIRTNTGIGGSANIVIRGNKSLTGDNQALYVIDGVPVDNSNASTSNNSYDYGNLASDLNPDDIESLNILKGAAATALYGSRAANGAIIVTTKKGSKKVGLGLSVSSGVTIGIVDKNTFPKYQQSYGAGYGALNGADKKSFFNSEDVNGDGVIDLVSPYMQYAGFGAAYDPNLMVYQFDSFYPESPNYKKASPWVPTDNGPITLFKKGFTSTNNIALAGNNKQSSYRLSYSNYLENGTVPSSSLKRHSFSLNSSFKLSEKLTASALATYTISKTRGRSERGSGSSFSNFMVNMRQYWQPNVDMGKVRSLYETTGKNLTQFPGGTIDNPYYLINENQQSDDRTRFVGNASLNYKVTKWLDVLGRISADSYSYLMEERQNTLNRVPARYTVRNNNFQEINYDLMANYNFDIAKNLNMSGVVGTNIRRNKLQSIYNATNGGLIVSKLYSISNSVGTPPPAVESFRQTGVNGYFATVSLGYKHAFYLDITSRVDQSSTLPSGSNAFFYPSIAGSFVFSEYWKTDFLSFGKIRINYAEVGNSAQPLSLVDVLTKPVAFGTTQLYSVNSTKNNPTLKPENTESFEAGIETSFLMSRLGLNLSVYRTNTINQIMPVAVTAATGYTNKYVNAGALQNKGLEITLTGKILAKTAVKWDVNVNWSANRSKVLSLYDGVTNLSLGSFSTDMSLNATIGQPYGTWFGSDYEYIDGKPVVDQTTGKYKKTTSSKNILGNMNPDWIGGVTNTVSYKGLSLKFLVDMQQGGDIFSEDMAVGSRNGLYENTVGINDLGNPVRNPIAQGGGIILNGVTPDGAVNTVRTEMVDRNHALGIPTAPSAMYLYDASYVKLREVSLSYSVPTAFVKRLGLFAAQFSLVGSNLWIIHKNLPNADPEAGLGSGNLQGFQTGVFPTTRNFGANLKLTF</sequence>
<evidence type="ECO:0000313" key="13">
    <source>
        <dbReference type="Proteomes" id="UP000294850"/>
    </source>
</evidence>
<dbReference type="InterPro" id="IPR012910">
    <property type="entry name" value="Plug_dom"/>
</dbReference>
<keyword evidence="13" id="KW-1185">Reference proteome</keyword>
<dbReference type="Gene3D" id="2.60.40.1120">
    <property type="entry name" value="Carboxypeptidase-like, regulatory domain"/>
    <property type="match status" value="1"/>
</dbReference>
<reference evidence="12 13" key="1">
    <citation type="submission" date="2019-03" db="EMBL/GenBank/DDBJ databases">
        <title>Dyadobacter AR-3-6 sp. nov., isolated from arctic soil.</title>
        <authorList>
            <person name="Chaudhary D.K."/>
        </authorList>
    </citation>
    <scope>NUCLEOTIDE SEQUENCE [LARGE SCALE GENOMIC DNA]</scope>
    <source>
        <strain evidence="12 13">AR-3-6</strain>
    </source>
</reference>
<dbReference type="InterPro" id="IPR039426">
    <property type="entry name" value="TonB-dep_rcpt-like"/>
</dbReference>
<dbReference type="Pfam" id="PF13715">
    <property type="entry name" value="CarbopepD_reg_2"/>
    <property type="match status" value="1"/>
</dbReference>
<organism evidence="12 13">
    <name type="scientific">Dyadobacter psychrotolerans</name>
    <dbReference type="NCBI Taxonomy" id="2541721"/>
    <lineage>
        <taxon>Bacteria</taxon>
        <taxon>Pseudomonadati</taxon>
        <taxon>Bacteroidota</taxon>
        <taxon>Cytophagia</taxon>
        <taxon>Cytophagales</taxon>
        <taxon>Spirosomataceae</taxon>
        <taxon>Dyadobacter</taxon>
    </lineage>
</organism>
<dbReference type="SUPFAM" id="SSF49464">
    <property type="entry name" value="Carboxypeptidase regulatory domain-like"/>
    <property type="match status" value="1"/>
</dbReference>
<dbReference type="InterPro" id="IPR008969">
    <property type="entry name" value="CarboxyPept-like_regulatory"/>
</dbReference>
<dbReference type="Pfam" id="PF07715">
    <property type="entry name" value="Plug"/>
    <property type="match status" value="1"/>
</dbReference>
<dbReference type="SUPFAM" id="SSF56935">
    <property type="entry name" value="Porins"/>
    <property type="match status" value="1"/>
</dbReference>
<evidence type="ECO:0000259" key="11">
    <source>
        <dbReference type="Pfam" id="PF14905"/>
    </source>
</evidence>
<dbReference type="EMBL" id="SMFL01000005">
    <property type="protein sequence ID" value="TDE14835.1"/>
    <property type="molecule type" value="Genomic_DNA"/>
</dbReference>
<dbReference type="InterPro" id="IPR037066">
    <property type="entry name" value="Plug_dom_sf"/>
</dbReference>
<dbReference type="AlphaFoldDB" id="A0A4R5DUF8"/>
<dbReference type="Gene3D" id="2.40.170.20">
    <property type="entry name" value="TonB-dependent receptor, beta-barrel domain"/>
    <property type="match status" value="1"/>
</dbReference>
<dbReference type="Pfam" id="PF14905">
    <property type="entry name" value="OMP_b-brl_3"/>
    <property type="match status" value="1"/>
</dbReference>
<evidence type="ECO:0000256" key="5">
    <source>
        <dbReference type="ARBA" id="ARBA00022729"/>
    </source>
</evidence>
<dbReference type="NCBIfam" id="TIGR04057">
    <property type="entry name" value="SusC_RagA_signa"/>
    <property type="match status" value="1"/>
</dbReference>
<keyword evidence="2 8" id="KW-0813">Transport</keyword>
<dbReference type="Gene3D" id="2.170.130.10">
    <property type="entry name" value="TonB-dependent receptor, plug domain"/>
    <property type="match status" value="1"/>
</dbReference>
<comment type="subcellular location">
    <subcellularLocation>
        <location evidence="1 8">Cell outer membrane</location>
        <topology evidence="1 8">Multi-pass membrane protein</topology>
    </subcellularLocation>
</comment>
<dbReference type="RefSeq" id="WP_131959419.1">
    <property type="nucleotide sequence ID" value="NZ_SMFL01000005.1"/>
</dbReference>
<dbReference type="PANTHER" id="PTHR30069">
    <property type="entry name" value="TONB-DEPENDENT OUTER MEMBRANE RECEPTOR"/>
    <property type="match status" value="1"/>
</dbReference>
<gene>
    <name evidence="12" type="ORF">E0F88_16780</name>
</gene>
<dbReference type="GO" id="GO:0044718">
    <property type="term" value="P:siderophore transmembrane transport"/>
    <property type="evidence" value="ECO:0007669"/>
    <property type="project" value="TreeGrafter"/>
</dbReference>
<evidence type="ECO:0000259" key="10">
    <source>
        <dbReference type="Pfam" id="PF07715"/>
    </source>
</evidence>
<evidence type="ECO:0000313" key="12">
    <source>
        <dbReference type="EMBL" id="TDE14835.1"/>
    </source>
</evidence>
<dbReference type="Proteomes" id="UP000294850">
    <property type="component" value="Unassembled WGS sequence"/>
</dbReference>
<feature type="domain" description="TonB-dependent receptor plug" evidence="10">
    <location>
        <begin position="114"/>
        <end position="234"/>
    </location>
</feature>
<evidence type="ECO:0000256" key="7">
    <source>
        <dbReference type="ARBA" id="ARBA00023237"/>
    </source>
</evidence>
<feature type="signal peptide" evidence="9">
    <location>
        <begin position="1"/>
        <end position="19"/>
    </location>
</feature>
<evidence type="ECO:0000256" key="1">
    <source>
        <dbReference type="ARBA" id="ARBA00004571"/>
    </source>
</evidence>
<dbReference type="OrthoDB" id="9768177at2"/>
<keyword evidence="7 8" id="KW-0998">Cell outer membrane</keyword>
<comment type="caution">
    <text evidence="12">The sequence shown here is derived from an EMBL/GenBank/DDBJ whole genome shotgun (WGS) entry which is preliminary data.</text>
</comment>
<evidence type="ECO:0000256" key="8">
    <source>
        <dbReference type="PROSITE-ProRule" id="PRU01360"/>
    </source>
</evidence>
<evidence type="ECO:0000256" key="4">
    <source>
        <dbReference type="ARBA" id="ARBA00022692"/>
    </source>
</evidence>